<gene>
    <name evidence="3" type="ORF">L9F63_002563</name>
</gene>
<dbReference type="PANTHER" id="PTHR33689">
    <property type="entry name" value="FAS-BINDING FACTOR 1"/>
    <property type="match status" value="1"/>
</dbReference>
<dbReference type="InterPro" id="IPR033561">
    <property type="entry name" value="FBF1"/>
</dbReference>
<dbReference type="GO" id="GO:0005814">
    <property type="term" value="C:centriole"/>
    <property type="evidence" value="ECO:0007669"/>
    <property type="project" value="TreeGrafter"/>
</dbReference>
<proteinExistence type="predicted"/>
<evidence type="ECO:0000313" key="4">
    <source>
        <dbReference type="Proteomes" id="UP001233999"/>
    </source>
</evidence>
<dbReference type="InterPro" id="IPR049390">
    <property type="entry name" value="FBF1_C"/>
</dbReference>
<evidence type="ECO:0000259" key="2">
    <source>
        <dbReference type="Pfam" id="PF21007"/>
    </source>
</evidence>
<dbReference type="EMBL" id="JASPKZ010007255">
    <property type="protein sequence ID" value="KAJ9585643.1"/>
    <property type="molecule type" value="Genomic_DNA"/>
</dbReference>
<protein>
    <recommendedName>
        <fullName evidence="2">Fas-binding factor 1 C-terminal domain-containing protein</fullName>
    </recommendedName>
</protein>
<reference evidence="3" key="1">
    <citation type="journal article" date="2023" name="IScience">
        <title>Live-bearing cockroach genome reveals convergent evolutionary mechanisms linked to viviparity in insects and beyond.</title>
        <authorList>
            <person name="Fouks B."/>
            <person name="Harrison M.C."/>
            <person name="Mikhailova A.A."/>
            <person name="Marchal E."/>
            <person name="English S."/>
            <person name="Carruthers M."/>
            <person name="Jennings E.C."/>
            <person name="Chiamaka E.L."/>
            <person name="Frigard R.A."/>
            <person name="Pippel M."/>
            <person name="Attardo G.M."/>
            <person name="Benoit J.B."/>
            <person name="Bornberg-Bauer E."/>
            <person name="Tobe S.S."/>
        </authorList>
    </citation>
    <scope>NUCLEOTIDE SEQUENCE</scope>
    <source>
        <strain evidence="3">Stay&amp;Tobe</strain>
    </source>
</reference>
<keyword evidence="1" id="KW-0175">Coiled coil</keyword>
<dbReference type="GO" id="GO:0090162">
    <property type="term" value="P:establishment of epithelial cell polarity"/>
    <property type="evidence" value="ECO:0007669"/>
    <property type="project" value="InterPro"/>
</dbReference>
<evidence type="ECO:0000313" key="3">
    <source>
        <dbReference type="EMBL" id="KAJ9585643.1"/>
    </source>
</evidence>
<evidence type="ECO:0000256" key="1">
    <source>
        <dbReference type="SAM" id="Coils"/>
    </source>
</evidence>
<organism evidence="3 4">
    <name type="scientific">Diploptera punctata</name>
    <name type="common">Pacific beetle cockroach</name>
    <dbReference type="NCBI Taxonomy" id="6984"/>
    <lineage>
        <taxon>Eukaryota</taxon>
        <taxon>Metazoa</taxon>
        <taxon>Ecdysozoa</taxon>
        <taxon>Arthropoda</taxon>
        <taxon>Hexapoda</taxon>
        <taxon>Insecta</taxon>
        <taxon>Pterygota</taxon>
        <taxon>Neoptera</taxon>
        <taxon>Polyneoptera</taxon>
        <taxon>Dictyoptera</taxon>
        <taxon>Blattodea</taxon>
        <taxon>Blaberoidea</taxon>
        <taxon>Blaberidae</taxon>
        <taxon>Diplopterinae</taxon>
        <taxon>Diploptera</taxon>
    </lineage>
</organism>
<keyword evidence="4" id="KW-1185">Reference proteome</keyword>
<dbReference type="GO" id="GO:0036064">
    <property type="term" value="C:ciliary basal body"/>
    <property type="evidence" value="ECO:0007669"/>
    <property type="project" value="TreeGrafter"/>
</dbReference>
<feature type="non-terminal residue" evidence="3">
    <location>
        <position position="1"/>
    </location>
</feature>
<dbReference type="AlphaFoldDB" id="A0AAD8ECV3"/>
<comment type="caution">
    <text evidence="3">The sequence shown here is derived from an EMBL/GenBank/DDBJ whole genome shotgun (WGS) entry which is preliminary data.</text>
</comment>
<dbReference type="Proteomes" id="UP001233999">
    <property type="component" value="Unassembled WGS sequence"/>
</dbReference>
<dbReference type="GO" id="GO:0060271">
    <property type="term" value="P:cilium assembly"/>
    <property type="evidence" value="ECO:0007669"/>
    <property type="project" value="InterPro"/>
</dbReference>
<feature type="domain" description="Fas-binding factor 1 C-terminal" evidence="2">
    <location>
        <begin position="43"/>
        <end position="481"/>
    </location>
</feature>
<feature type="coiled-coil region" evidence="1">
    <location>
        <begin position="226"/>
        <end position="394"/>
    </location>
</feature>
<accession>A0AAD8ECV3</accession>
<reference evidence="3" key="2">
    <citation type="submission" date="2023-05" db="EMBL/GenBank/DDBJ databases">
        <authorList>
            <person name="Fouks B."/>
        </authorList>
    </citation>
    <scope>NUCLEOTIDE SEQUENCE</scope>
    <source>
        <strain evidence="3">Stay&amp;Tobe</strain>
        <tissue evidence="3">Testes</tissue>
    </source>
</reference>
<dbReference type="Pfam" id="PF21007">
    <property type="entry name" value="FBF1"/>
    <property type="match status" value="1"/>
</dbReference>
<name>A0AAD8ECV3_DIPPU</name>
<sequence length="537" mass="62785">LLVAQPITNPVLPVTVAPSEVGMPVQRTEHQKLEMQAQSEQVEEERKNLDAVLEKLQTKHLMEIQLLEDSYKRQIALLESSSERLEQRLRSENDRLEKEYQERIARLQKEQIELIEKQHLRLAALQKEHLEDLQQLREVHHQNLEEMCRQQSEMLDHMNKAHTLETQVLNEASSYSRSLHAALDQLGKNSQELSGLQLELSNQHHNQLDTREAALQARETEIKVVRENLEKQRIMSEEERKRLITLITELEQKLAEQKQSFEEEKWNLRQEVSRLEAATKAFERERERALQQIDREKQQIQNLKESMLSEQQMLSEQLQQEKLSLASEKSRLETLAKLHGPKSPDIIKIRAELEAALNVAQEASAKAEEEHEKLRIQQQNLVKEKKKLEDFEHEIISRAGELETLTKLAVATREEGKRALEEARRMEFQRSERVADIQKELAELREREKKLEHRSMRKKVFISQERLALKHEKNKVLCSYCRRPAGMSKISPPPTPPDLDKKFVDPKVIIMRLAAEDEVSRLEQESHIQSSHVSASK</sequence>
<dbReference type="PANTHER" id="PTHR33689:SF1">
    <property type="entry name" value="FAS-BINDING FACTOR 1"/>
    <property type="match status" value="1"/>
</dbReference>
<dbReference type="GO" id="GO:0097539">
    <property type="term" value="C:ciliary transition fiber"/>
    <property type="evidence" value="ECO:0007669"/>
    <property type="project" value="InterPro"/>
</dbReference>
<feature type="coiled-coil region" evidence="1">
    <location>
        <begin position="25"/>
        <end position="161"/>
    </location>
</feature>